<feature type="domain" description="Sulfatase N-terminal" evidence="1">
    <location>
        <begin position="50"/>
        <end position="289"/>
    </location>
</feature>
<dbReference type="PROSITE" id="PS51257">
    <property type="entry name" value="PROKAR_LIPOPROTEIN"/>
    <property type="match status" value="1"/>
</dbReference>
<dbReference type="Gene3D" id="3.40.720.10">
    <property type="entry name" value="Alkaline Phosphatase, subunit A"/>
    <property type="match status" value="1"/>
</dbReference>
<evidence type="ECO:0000259" key="1">
    <source>
        <dbReference type="Pfam" id="PF00884"/>
    </source>
</evidence>
<reference evidence="2 3" key="1">
    <citation type="submission" date="2020-08" db="EMBL/GenBank/DDBJ databases">
        <title>Acidobacteriota in marine sediments use diverse sulfur dissimilation pathways.</title>
        <authorList>
            <person name="Wasmund K."/>
        </authorList>
    </citation>
    <scope>NUCLEOTIDE SEQUENCE [LARGE SCALE GENOMIC DNA]</scope>
    <source>
        <strain evidence="2">MAG AM3-A</strain>
    </source>
</reference>
<dbReference type="Pfam" id="PF00884">
    <property type="entry name" value="Sulfatase"/>
    <property type="match status" value="1"/>
</dbReference>
<dbReference type="EMBL" id="JACXWA010000104">
    <property type="protein sequence ID" value="MBD3870922.1"/>
    <property type="molecule type" value="Genomic_DNA"/>
</dbReference>
<accession>A0A8J6Y609</accession>
<proteinExistence type="predicted"/>
<dbReference type="PANTHER" id="PTHR43751">
    <property type="entry name" value="SULFATASE"/>
    <property type="match status" value="1"/>
</dbReference>
<dbReference type="AlphaFoldDB" id="A0A8J6Y609"/>
<dbReference type="InterPro" id="IPR017850">
    <property type="entry name" value="Alkaline_phosphatase_core_sf"/>
</dbReference>
<evidence type="ECO:0000313" key="2">
    <source>
        <dbReference type="EMBL" id="MBD3870922.1"/>
    </source>
</evidence>
<dbReference type="GO" id="GO:0016787">
    <property type="term" value="F:hydrolase activity"/>
    <property type="evidence" value="ECO:0007669"/>
    <property type="project" value="UniProtKB-KW"/>
</dbReference>
<keyword evidence="2" id="KW-0378">Hydrolase</keyword>
<dbReference type="SUPFAM" id="SSF53649">
    <property type="entry name" value="Alkaline phosphatase-like"/>
    <property type="match status" value="1"/>
</dbReference>
<dbReference type="Proteomes" id="UP000598633">
    <property type="component" value="Unassembled WGS sequence"/>
</dbReference>
<protein>
    <submittedName>
        <fullName evidence="2">Sulfatase-like hydrolase/transferase</fullName>
    </submittedName>
</protein>
<organism evidence="2 3">
    <name type="scientific">Candidatus Sulfomarinibacter kjeldsenii</name>
    <dbReference type="NCBI Taxonomy" id="2885994"/>
    <lineage>
        <taxon>Bacteria</taxon>
        <taxon>Pseudomonadati</taxon>
        <taxon>Acidobacteriota</taxon>
        <taxon>Thermoanaerobaculia</taxon>
        <taxon>Thermoanaerobaculales</taxon>
        <taxon>Candidatus Sulfomarinibacteraceae</taxon>
        <taxon>Candidatus Sulfomarinibacter</taxon>
    </lineage>
</organism>
<dbReference type="InterPro" id="IPR052701">
    <property type="entry name" value="GAG_Ulvan_Degrading_Sulfatases"/>
</dbReference>
<comment type="caution">
    <text evidence="2">The sequence shown here is derived from an EMBL/GenBank/DDBJ whole genome shotgun (WGS) entry which is preliminary data.</text>
</comment>
<name>A0A8J6Y609_9BACT</name>
<dbReference type="PANTHER" id="PTHR43751:SF3">
    <property type="entry name" value="SULFATASE N-TERMINAL DOMAIN-CONTAINING PROTEIN"/>
    <property type="match status" value="1"/>
</dbReference>
<gene>
    <name evidence="2" type="ORF">IFJ97_06130</name>
</gene>
<feature type="non-terminal residue" evidence="2">
    <location>
        <position position="291"/>
    </location>
</feature>
<dbReference type="InterPro" id="IPR000917">
    <property type="entry name" value="Sulfatase_N"/>
</dbReference>
<evidence type="ECO:0000313" key="3">
    <source>
        <dbReference type="Proteomes" id="UP000598633"/>
    </source>
</evidence>
<sequence>MRNECRMYVFRSVVGSTRYRLFLVAVAAVLVAFGCSRKPQPAPHASTPMNVIVVLVDTLRADHMSLYGYSRATTPFIDGFASEAIVFDRARSQAACTFPSVNSLFTSRYPFKFYRQDEGQMGIPAEYPTIAEILQARGYQTIAVSASPIVRSTPSEENPNGGFGAGFEVFDESCLWDDAACVNARAMELVDGAREPFFMYLHFMDPHGNYAPPTGYQKQFAGPYEGYDFIAAGDHNPIGDMIYGDGPELDITDRDVQHLIDLYDDEIRYFDGEFARLIDFLREDNLLDRSL</sequence>